<evidence type="ECO:0000256" key="1">
    <source>
        <dbReference type="SAM" id="MobiDB-lite"/>
    </source>
</evidence>
<evidence type="ECO:0000313" key="2">
    <source>
        <dbReference type="EMBL" id="KAF9961174.1"/>
    </source>
</evidence>
<reference evidence="2" key="1">
    <citation type="journal article" date="2020" name="Fungal Divers.">
        <title>Resolving the Mortierellaceae phylogeny through synthesis of multi-gene phylogenetics and phylogenomics.</title>
        <authorList>
            <person name="Vandepol N."/>
            <person name="Liber J."/>
            <person name="Desiro A."/>
            <person name="Na H."/>
            <person name="Kennedy M."/>
            <person name="Barry K."/>
            <person name="Grigoriev I.V."/>
            <person name="Miller A.N."/>
            <person name="O'Donnell K."/>
            <person name="Stajich J.E."/>
            <person name="Bonito G."/>
        </authorList>
    </citation>
    <scope>NUCLEOTIDE SEQUENCE</scope>
    <source>
        <strain evidence="2">CK1249</strain>
    </source>
</reference>
<feature type="compositionally biased region" description="Basic and acidic residues" evidence="1">
    <location>
        <begin position="16"/>
        <end position="26"/>
    </location>
</feature>
<sequence>MTSSGSSSNTNNTASEESRRKQRYNDSFDQPEEPFECDVSAILPVKRTTGLSMLSDYEDSEADSFNSDNEDFEIHDQDHESLAVSARRLAQQERESPHLQQQPDDIQARYLEVEPAWSPLQEGDYVDAQDDPRLYQQAQATQQHHLNDPRSDHSSYSSQLYHEDDPMGGHARLSTIAEVSELPSINITSTRPHLQQRHDSMPQGPVVISGDLALEDLFVEGQDDLMNEEIRQRLLANLKPTDILGPLHATHDFRLSTLTHTR</sequence>
<organism evidence="2 3">
    <name type="scientific">Mortierella alpina</name>
    <name type="common">Oleaginous fungus</name>
    <name type="synonym">Mortierella renispora</name>
    <dbReference type="NCBI Taxonomy" id="64518"/>
    <lineage>
        <taxon>Eukaryota</taxon>
        <taxon>Fungi</taxon>
        <taxon>Fungi incertae sedis</taxon>
        <taxon>Mucoromycota</taxon>
        <taxon>Mortierellomycotina</taxon>
        <taxon>Mortierellomycetes</taxon>
        <taxon>Mortierellales</taxon>
        <taxon>Mortierellaceae</taxon>
        <taxon>Mortierella</taxon>
    </lineage>
</organism>
<dbReference type="OrthoDB" id="2447027at2759"/>
<comment type="caution">
    <text evidence="2">The sequence shown here is derived from an EMBL/GenBank/DDBJ whole genome shotgun (WGS) entry which is preliminary data.</text>
</comment>
<feature type="compositionally biased region" description="Basic and acidic residues" evidence="1">
    <location>
        <begin position="72"/>
        <end position="81"/>
    </location>
</feature>
<dbReference type="Proteomes" id="UP000738359">
    <property type="component" value="Unassembled WGS sequence"/>
</dbReference>
<feature type="non-terminal residue" evidence="2">
    <location>
        <position position="262"/>
    </location>
</feature>
<feature type="region of interest" description="Disordered" evidence="1">
    <location>
        <begin position="139"/>
        <end position="169"/>
    </location>
</feature>
<feature type="region of interest" description="Disordered" evidence="1">
    <location>
        <begin position="58"/>
        <end position="104"/>
    </location>
</feature>
<dbReference type="AlphaFoldDB" id="A0A9P6J3V9"/>
<evidence type="ECO:0000313" key="3">
    <source>
        <dbReference type="Proteomes" id="UP000738359"/>
    </source>
</evidence>
<gene>
    <name evidence="2" type="ORF">BGZ70_008351</name>
</gene>
<dbReference type="EMBL" id="JAAAHY010000594">
    <property type="protein sequence ID" value="KAF9961174.1"/>
    <property type="molecule type" value="Genomic_DNA"/>
</dbReference>
<accession>A0A9P6J3V9</accession>
<proteinExistence type="predicted"/>
<keyword evidence="3" id="KW-1185">Reference proteome</keyword>
<feature type="compositionally biased region" description="Acidic residues" evidence="1">
    <location>
        <begin position="58"/>
        <end position="71"/>
    </location>
</feature>
<feature type="compositionally biased region" description="Low complexity" evidence="1">
    <location>
        <begin position="1"/>
        <end position="15"/>
    </location>
</feature>
<name>A0A9P6J3V9_MORAP</name>
<feature type="region of interest" description="Disordered" evidence="1">
    <location>
        <begin position="1"/>
        <end position="37"/>
    </location>
</feature>
<protein>
    <submittedName>
        <fullName evidence="2">Uncharacterized protein</fullName>
    </submittedName>
</protein>